<name>A0ABV7GRH6_9RHOB</name>
<dbReference type="SUPFAM" id="SSF161098">
    <property type="entry name" value="MetI-like"/>
    <property type="match status" value="1"/>
</dbReference>
<reference evidence="10" key="1">
    <citation type="journal article" date="2019" name="Int. J. Syst. Evol. Microbiol.">
        <title>The Global Catalogue of Microorganisms (GCM) 10K type strain sequencing project: providing services to taxonomists for standard genome sequencing and annotation.</title>
        <authorList>
            <consortium name="The Broad Institute Genomics Platform"/>
            <consortium name="The Broad Institute Genome Sequencing Center for Infectious Disease"/>
            <person name="Wu L."/>
            <person name="Ma J."/>
        </authorList>
    </citation>
    <scope>NUCLEOTIDE SEQUENCE [LARGE SCALE GENOMIC DNA]</scope>
    <source>
        <strain evidence="10">KCTC 52366</strain>
    </source>
</reference>
<evidence type="ECO:0000313" key="9">
    <source>
        <dbReference type="EMBL" id="MFC3143101.1"/>
    </source>
</evidence>
<dbReference type="InterPro" id="IPR045621">
    <property type="entry name" value="BPD_transp_1_N"/>
</dbReference>
<accession>A0ABV7GRH6</accession>
<keyword evidence="4 7" id="KW-0812">Transmembrane</keyword>
<feature type="transmembrane region" description="Helical" evidence="7">
    <location>
        <begin position="142"/>
        <end position="160"/>
    </location>
</feature>
<feature type="transmembrane region" description="Helical" evidence="7">
    <location>
        <begin position="226"/>
        <end position="252"/>
    </location>
</feature>
<keyword evidence="5 7" id="KW-1133">Transmembrane helix</keyword>
<dbReference type="EMBL" id="JBHRTB010000010">
    <property type="protein sequence ID" value="MFC3143101.1"/>
    <property type="molecule type" value="Genomic_DNA"/>
</dbReference>
<feature type="transmembrane region" description="Helical" evidence="7">
    <location>
        <begin position="272"/>
        <end position="298"/>
    </location>
</feature>
<evidence type="ECO:0000256" key="5">
    <source>
        <dbReference type="ARBA" id="ARBA00022989"/>
    </source>
</evidence>
<feature type="transmembrane region" description="Helical" evidence="7">
    <location>
        <begin position="100"/>
        <end position="121"/>
    </location>
</feature>
<evidence type="ECO:0000256" key="2">
    <source>
        <dbReference type="ARBA" id="ARBA00022448"/>
    </source>
</evidence>
<dbReference type="PANTHER" id="PTHR43163:SF6">
    <property type="entry name" value="DIPEPTIDE TRANSPORT SYSTEM PERMEASE PROTEIN DPPB-RELATED"/>
    <property type="match status" value="1"/>
</dbReference>
<evidence type="ECO:0000256" key="1">
    <source>
        <dbReference type="ARBA" id="ARBA00004651"/>
    </source>
</evidence>
<feature type="transmembrane region" description="Helical" evidence="7">
    <location>
        <begin position="172"/>
        <end position="191"/>
    </location>
</feature>
<feature type="transmembrane region" description="Helical" evidence="7">
    <location>
        <begin position="12"/>
        <end position="31"/>
    </location>
</feature>
<keyword evidence="6 7" id="KW-0472">Membrane</keyword>
<evidence type="ECO:0000313" key="10">
    <source>
        <dbReference type="Proteomes" id="UP001595632"/>
    </source>
</evidence>
<comment type="similarity">
    <text evidence="7">Belongs to the binding-protein-dependent transport system permease family.</text>
</comment>
<dbReference type="Gene3D" id="1.10.3720.10">
    <property type="entry name" value="MetI-like"/>
    <property type="match status" value="1"/>
</dbReference>
<evidence type="ECO:0000256" key="6">
    <source>
        <dbReference type="ARBA" id="ARBA00023136"/>
    </source>
</evidence>
<gene>
    <name evidence="9" type="ORF">ACFOGP_10295</name>
</gene>
<keyword evidence="2 7" id="KW-0813">Transport</keyword>
<comment type="caution">
    <text evidence="9">The sequence shown here is derived from an EMBL/GenBank/DDBJ whole genome shotgun (WGS) entry which is preliminary data.</text>
</comment>
<keyword evidence="10" id="KW-1185">Reference proteome</keyword>
<comment type="subcellular location">
    <subcellularLocation>
        <location evidence="1 7">Cell membrane</location>
        <topology evidence="1 7">Multi-pass membrane protein</topology>
    </subcellularLocation>
</comment>
<sequence length="307" mass="33318">MTRYVLTKFLEAVISIWGVMTIVFFVTRLLGDPVTLLVPVGTSTAEMDTLRAQLGLDQPLIVQYLSFLGDVLRGDFGDSFVHNRPAAEVILERMPATIQLASAALAIGIVLGGAAGLIAALKRGTFAEFIVMSLAMLGQATPVFWLGIMLILLFAVQLGWLPTGGYGSWSHLLLPAFTVAVFISASIARLLRSSMLDTMKEDYVRTARAKGLLPRTILMWHTLRNALIPVVTMIGILVGELLGGAVVTETVFAWPGVGRLIFQAIDSNDFPLIQAGVAMVATIFVLANFLVDLMYAVLDPRIKQRRS</sequence>
<dbReference type="Pfam" id="PF00528">
    <property type="entry name" value="BPD_transp_1"/>
    <property type="match status" value="1"/>
</dbReference>
<dbReference type="Pfam" id="PF19300">
    <property type="entry name" value="BPD_transp_1_N"/>
    <property type="match status" value="1"/>
</dbReference>
<feature type="domain" description="ABC transmembrane type-1" evidence="8">
    <location>
        <begin position="94"/>
        <end position="295"/>
    </location>
</feature>
<organism evidence="9 10">
    <name type="scientific">Psychromarinibacter halotolerans</name>
    <dbReference type="NCBI Taxonomy" id="1775175"/>
    <lineage>
        <taxon>Bacteria</taxon>
        <taxon>Pseudomonadati</taxon>
        <taxon>Pseudomonadota</taxon>
        <taxon>Alphaproteobacteria</taxon>
        <taxon>Rhodobacterales</taxon>
        <taxon>Paracoccaceae</taxon>
        <taxon>Psychromarinibacter</taxon>
    </lineage>
</organism>
<dbReference type="PROSITE" id="PS50928">
    <property type="entry name" value="ABC_TM1"/>
    <property type="match status" value="1"/>
</dbReference>
<dbReference type="PANTHER" id="PTHR43163">
    <property type="entry name" value="DIPEPTIDE TRANSPORT SYSTEM PERMEASE PROTEIN DPPB-RELATED"/>
    <property type="match status" value="1"/>
</dbReference>
<proteinExistence type="inferred from homology"/>
<dbReference type="Proteomes" id="UP001595632">
    <property type="component" value="Unassembled WGS sequence"/>
</dbReference>
<evidence type="ECO:0000256" key="7">
    <source>
        <dbReference type="RuleBase" id="RU363032"/>
    </source>
</evidence>
<dbReference type="CDD" id="cd06261">
    <property type="entry name" value="TM_PBP2"/>
    <property type="match status" value="1"/>
</dbReference>
<dbReference type="InterPro" id="IPR035906">
    <property type="entry name" value="MetI-like_sf"/>
</dbReference>
<evidence type="ECO:0000256" key="4">
    <source>
        <dbReference type="ARBA" id="ARBA00022692"/>
    </source>
</evidence>
<evidence type="ECO:0000256" key="3">
    <source>
        <dbReference type="ARBA" id="ARBA00022475"/>
    </source>
</evidence>
<keyword evidence="3" id="KW-1003">Cell membrane</keyword>
<evidence type="ECO:0000259" key="8">
    <source>
        <dbReference type="PROSITE" id="PS50928"/>
    </source>
</evidence>
<protein>
    <submittedName>
        <fullName evidence="9">ABC transporter permease</fullName>
    </submittedName>
</protein>
<dbReference type="InterPro" id="IPR000515">
    <property type="entry name" value="MetI-like"/>
</dbReference>
<dbReference type="RefSeq" id="WP_275633079.1">
    <property type="nucleotide sequence ID" value="NZ_JARGYD010000004.1"/>
</dbReference>